<evidence type="ECO:0000313" key="3">
    <source>
        <dbReference type="Proteomes" id="UP001152759"/>
    </source>
</evidence>
<feature type="chain" id="PRO_5040428123" description="Secreted protein" evidence="1">
    <location>
        <begin position="22"/>
        <end position="298"/>
    </location>
</feature>
<evidence type="ECO:0000313" key="2">
    <source>
        <dbReference type="EMBL" id="CAH0383260.1"/>
    </source>
</evidence>
<evidence type="ECO:0008006" key="4">
    <source>
        <dbReference type="Google" id="ProtNLM"/>
    </source>
</evidence>
<reference evidence="2" key="1">
    <citation type="submission" date="2021-12" db="EMBL/GenBank/DDBJ databases">
        <authorList>
            <person name="King R."/>
        </authorList>
    </citation>
    <scope>NUCLEOTIDE SEQUENCE</scope>
</reference>
<dbReference type="EMBL" id="OU963871">
    <property type="protein sequence ID" value="CAH0383260.1"/>
    <property type="molecule type" value="Genomic_DNA"/>
</dbReference>
<evidence type="ECO:0000256" key="1">
    <source>
        <dbReference type="SAM" id="SignalP"/>
    </source>
</evidence>
<gene>
    <name evidence="2" type="ORF">BEMITA_LOCUS2723</name>
</gene>
<accession>A0A9P0A0K9</accession>
<dbReference type="AlphaFoldDB" id="A0A9P0A0K9"/>
<keyword evidence="3" id="KW-1185">Reference proteome</keyword>
<name>A0A9P0A0K9_BEMTA</name>
<feature type="signal peptide" evidence="1">
    <location>
        <begin position="1"/>
        <end position="21"/>
    </location>
</feature>
<protein>
    <recommendedName>
        <fullName evidence="4">Secreted protein</fullName>
    </recommendedName>
</protein>
<dbReference type="Proteomes" id="UP001152759">
    <property type="component" value="Chromosome 10"/>
</dbReference>
<sequence length="298" mass="33547">MVTKWILLPLFLVTIVNDPVAVCVKKTPRERTARHFGLQFLSRSSKSGRSLSRSRARQLSPSSSWSFPSVGDFPTSPELQRIADEFVKFNRKEASHIKNNLSTLDLLGIREYMTSVATNDQCSNKFDFRHQGSKTDCVAAFKRFKSIPYHLRGAACADAYLAWCCRLAVGNSKTCAFFVKTSPGETRPVKRLKTGQEFVKDEEHGNRPSTATDICHVEEVRAKVLENGRSELVEQTTGEKALMKPLQWAIRPLCKRGRGESEWGTRNGRDNWITTHADLRPCCRGNAAPPQSSTDRKK</sequence>
<organism evidence="2 3">
    <name type="scientific">Bemisia tabaci</name>
    <name type="common">Sweetpotato whitefly</name>
    <name type="synonym">Aleurodes tabaci</name>
    <dbReference type="NCBI Taxonomy" id="7038"/>
    <lineage>
        <taxon>Eukaryota</taxon>
        <taxon>Metazoa</taxon>
        <taxon>Ecdysozoa</taxon>
        <taxon>Arthropoda</taxon>
        <taxon>Hexapoda</taxon>
        <taxon>Insecta</taxon>
        <taxon>Pterygota</taxon>
        <taxon>Neoptera</taxon>
        <taxon>Paraneoptera</taxon>
        <taxon>Hemiptera</taxon>
        <taxon>Sternorrhyncha</taxon>
        <taxon>Aleyrodoidea</taxon>
        <taxon>Aleyrodidae</taxon>
        <taxon>Aleyrodinae</taxon>
        <taxon>Bemisia</taxon>
    </lineage>
</organism>
<proteinExistence type="predicted"/>
<keyword evidence="1" id="KW-0732">Signal</keyword>